<dbReference type="InterPro" id="IPR005467">
    <property type="entry name" value="His_kinase_dom"/>
</dbReference>
<dbReference type="Gene3D" id="3.30.565.10">
    <property type="entry name" value="Histidine kinase-like ATPase, C-terminal domain"/>
    <property type="match status" value="1"/>
</dbReference>
<dbReference type="InterPro" id="IPR003594">
    <property type="entry name" value="HATPase_dom"/>
</dbReference>
<name>A0ABP9D1Z6_9BACT</name>
<dbReference type="PROSITE" id="PS50109">
    <property type="entry name" value="HIS_KIN"/>
    <property type="match status" value="1"/>
</dbReference>
<protein>
    <recommendedName>
        <fullName evidence="4">Histidine kinase domain-containing protein</fullName>
    </recommendedName>
</protein>
<keyword evidence="1" id="KW-0175">Coiled coil</keyword>
<proteinExistence type="predicted"/>
<evidence type="ECO:0000256" key="3">
    <source>
        <dbReference type="SAM" id="SignalP"/>
    </source>
</evidence>
<evidence type="ECO:0000259" key="4">
    <source>
        <dbReference type="PROSITE" id="PS50109"/>
    </source>
</evidence>
<feature type="signal peptide" evidence="3">
    <location>
        <begin position="1"/>
        <end position="23"/>
    </location>
</feature>
<sequence>MRKSLIIIFLVTVGVMVQTVALTQDTSATVRQVEQLDTKDQATFLNNQLIAMEERLKVQTQQQYASFAIILLLFGMLLWAMIRLFSMKQNVLQRIESKRETMTEYRERIQQLESLIQKTESELKHQRASELKLKNTTEKILEFTTDKLQGIYELEGVGADLSNFLPEDEVAPIIKDSPLYQELKQLVTKEVTDNDYQRDNISYILKDALGKLNEIYDPNRISIKTSIANTPDIICRPHALRSAFANILRTSMDSIRGKGKMQISIYMSMGDLQVSITDNGEGLEDDLLKQMNNYRSERSEFAQHELWLSKGVIERDHKGRIEVNSVPKVGTDYVITLPVIGNKSETVDNV</sequence>
<feature type="domain" description="Histidine kinase" evidence="4">
    <location>
        <begin position="181"/>
        <end position="341"/>
    </location>
</feature>
<comment type="caution">
    <text evidence="5">The sequence shown here is derived from an EMBL/GenBank/DDBJ whole genome shotgun (WGS) entry which is preliminary data.</text>
</comment>
<dbReference type="RefSeq" id="WP_345369352.1">
    <property type="nucleotide sequence ID" value="NZ_BAABJX010000016.1"/>
</dbReference>
<dbReference type="EMBL" id="BAABJX010000016">
    <property type="protein sequence ID" value="GAA4825647.1"/>
    <property type="molecule type" value="Genomic_DNA"/>
</dbReference>
<dbReference type="Proteomes" id="UP001500298">
    <property type="component" value="Unassembled WGS sequence"/>
</dbReference>
<evidence type="ECO:0000256" key="2">
    <source>
        <dbReference type="SAM" id="Phobius"/>
    </source>
</evidence>
<evidence type="ECO:0000313" key="6">
    <source>
        <dbReference type="Proteomes" id="UP001500298"/>
    </source>
</evidence>
<keyword evidence="2" id="KW-0472">Membrane</keyword>
<dbReference type="SUPFAM" id="SSF55874">
    <property type="entry name" value="ATPase domain of HSP90 chaperone/DNA topoisomerase II/histidine kinase"/>
    <property type="match status" value="1"/>
</dbReference>
<keyword evidence="2" id="KW-1133">Transmembrane helix</keyword>
<dbReference type="Pfam" id="PF02518">
    <property type="entry name" value="HATPase_c"/>
    <property type="match status" value="1"/>
</dbReference>
<keyword evidence="3" id="KW-0732">Signal</keyword>
<evidence type="ECO:0000256" key="1">
    <source>
        <dbReference type="SAM" id="Coils"/>
    </source>
</evidence>
<keyword evidence="6" id="KW-1185">Reference proteome</keyword>
<evidence type="ECO:0000313" key="5">
    <source>
        <dbReference type="EMBL" id="GAA4825647.1"/>
    </source>
</evidence>
<feature type="chain" id="PRO_5046302980" description="Histidine kinase domain-containing protein" evidence="3">
    <location>
        <begin position="24"/>
        <end position="350"/>
    </location>
</feature>
<reference evidence="6" key="1">
    <citation type="journal article" date="2019" name="Int. J. Syst. Evol. Microbiol.">
        <title>The Global Catalogue of Microorganisms (GCM) 10K type strain sequencing project: providing services to taxonomists for standard genome sequencing and annotation.</title>
        <authorList>
            <consortium name="The Broad Institute Genomics Platform"/>
            <consortium name="The Broad Institute Genome Sequencing Center for Infectious Disease"/>
            <person name="Wu L."/>
            <person name="Ma J."/>
        </authorList>
    </citation>
    <scope>NUCLEOTIDE SEQUENCE [LARGE SCALE GENOMIC DNA]</scope>
    <source>
        <strain evidence="6">JCM 18326</strain>
    </source>
</reference>
<organism evidence="5 6">
    <name type="scientific">Algivirga pacifica</name>
    <dbReference type="NCBI Taxonomy" id="1162670"/>
    <lineage>
        <taxon>Bacteria</taxon>
        <taxon>Pseudomonadati</taxon>
        <taxon>Bacteroidota</taxon>
        <taxon>Cytophagia</taxon>
        <taxon>Cytophagales</taxon>
        <taxon>Flammeovirgaceae</taxon>
        <taxon>Algivirga</taxon>
    </lineage>
</organism>
<accession>A0ABP9D1Z6</accession>
<feature type="coiled-coil region" evidence="1">
    <location>
        <begin position="88"/>
        <end position="129"/>
    </location>
</feature>
<feature type="transmembrane region" description="Helical" evidence="2">
    <location>
        <begin position="64"/>
        <end position="85"/>
    </location>
</feature>
<keyword evidence="2" id="KW-0812">Transmembrane</keyword>
<dbReference type="InterPro" id="IPR036890">
    <property type="entry name" value="HATPase_C_sf"/>
</dbReference>
<gene>
    <name evidence="5" type="ORF">GCM10023331_07710</name>
</gene>